<feature type="signal peptide" evidence="4">
    <location>
        <begin position="1"/>
        <end position="18"/>
    </location>
</feature>
<dbReference type="Proteomes" id="UP000324705">
    <property type="component" value="Chromosome 4A"/>
</dbReference>
<dbReference type="InterPro" id="IPR038408">
    <property type="entry name" value="GNK2_sf"/>
</dbReference>
<dbReference type="PROSITE" id="PS51473">
    <property type="entry name" value="GNK2"/>
    <property type="match status" value="2"/>
</dbReference>
<dbReference type="Gramene" id="TRITD4Av1G236770.1">
    <property type="protein sequence ID" value="TRITD4Av1G236770.1"/>
    <property type="gene ID" value="TRITD4Av1G236770"/>
</dbReference>
<dbReference type="EMBL" id="LT934117">
    <property type="protein sequence ID" value="VAH98417.1"/>
    <property type="molecule type" value="Genomic_DNA"/>
</dbReference>
<evidence type="ECO:0000256" key="3">
    <source>
        <dbReference type="SAM" id="MobiDB-lite"/>
    </source>
</evidence>
<feature type="region of interest" description="Disordered" evidence="3">
    <location>
        <begin position="274"/>
        <end position="314"/>
    </location>
</feature>
<name>A0A9R0W6B4_TRITD</name>
<evidence type="ECO:0000259" key="5">
    <source>
        <dbReference type="PROSITE" id="PS51473"/>
    </source>
</evidence>
<dbReference type="InterPro" id="IPR002902">
    <property type="entry name" value="GNK2"/>
</dbReference>
<dbReference type="Gene3D" id="3.30.430.20">
    <property type="entry name" value="Gnk2 domain, C-X8-C-X2-C motif"/>
    <property type="match status" value="2"/>
</dbReference>
<accession>A0A9R0W6B4</accession>
<proteinExistence type="predicted"/>
<reference evidence="6 7" key="1">
    <citation type="submission" date="2017-09" db="EMBL/GenBank/DDBJ databases">
        <authorList>
            <consortium name="International Durum Wheat Genome Sequencing Consortium (IDWGSC)"/>
            <person name="Milanesi L."/>
        </authorList>
    </citation>
    <scope>NUCLEOTIDE SEQUENCE [LARGE SCALE GENOMIC DNA]</scope>
    <source>
        <strain evidence="7">cv. Svevo</strain>
    </source>
</reference>
<dbReference type="CDD" id="cd23509">
    <property type="entry name" value="Gnk2-like"/>
    <property type="match status" value="2"/>
</dbReference>
<evidence type="ECO:0000313" key="7">
    <source>
        <dbReference type="Proteomes" id="UP000324705"/>
    </source>
</evidence>
<dbReference type="AlphaFoldDB" id="A0A9R0W6B4"/>
<dbReference type="PANTHER" id="PTHR32099:SF42">
    <property type="entry name" value="CYSTEINE-RICH RECEPTOR-LIKE PROTEIN KINASE 9-RELATED"/>
    <property type="match status" value="1"/>
</dbReference>
<dbReference type="Pfam" id="PF01657">
    <property type="entry name" value="Stress-antifung"/>
    <property type="match status" value="2"/>
</dbReference>
<dbReference type="OMA" id="LYENCIV"/>
<protein>
    <recommendedName>
        <fullName evidence="5">Gnk2-homologous domain-containing protein</fullName>
    </recommendedName>
</protein>
<feature type="domain" description="Gnk2-homologous" evidence="5">
    <location>
        <begin position="143"/>
        <end position="250"/>
    </location>
</feature>
<evidence type="ECO:0000256" key="1">
    <source>
        <dbReference type="ARBA" id="ARBA00022729"/>
    </source>
</evidence>
<evidence type="ECO:0000256" key="4">
    <source>
        <dbReference type="SAM" id="SignalP"/>
    </source>
</evidence>
<evidence type="ECO:0000256" key="2">
    <source>
        <dbReference type="ARBA" id="ARBA00022737"/>
    </source>
</evidence>
<dbReference type="PANTHER" id="PTHR32099">
    <property type="entry name" value="CYSTEINE-RICH REPEAT SECRETORY PROTEIN"/>
    <property type="match status" value="1"/>
</dbReference>
<keyword evidence="7" id="KW-1185">Reference proteome</keyword>
<sequence>MIIVLLLILGFEPFVATGDPLAQLCGGAYSNMNGSTYNANLELLSTMLSKSASSKQTLLAKGFVGTDQDRTYGVALCRGDSMAPACSRCITTAFLDAQRVCVVFEDTHVLYENCIVHISPKDLIYDSAVVLNGLLIFSGNSRTTDPGVSIEVGSKYTNVSIDGNIKLLLQETAKQAAYNSATRYATGCMDVNGTDPLLYSLAQCNQNLSPNDCWDCLDNIRSAVQSFFYRQRGEWIAGMWCNFRYDPYQFYKGEPMKQIAWSASVDPATNMVVARQPAPGPVGVPRQKDENKPVVVPSRKHKSKQESRFFLSQN</sequence>
<keyword evidence="1 4" id="KW-0732">Signal</keyword>
<evidence type="ECO:0000313" key="6">
    <source>
        <dbReference type="EMBL" id="VAH98417.1"/>
    </source>
</evidence>
<gene>
    <name evidence="6" type="ORF">TRITD_4Av1G236770</name>
</gene>
<keyword evidence="2" id="KW-0677">Repeat</keyword>
<organism evidence="6 7">
    <name type="scientific">Triticum turgidum subsp. durum</name>
    <name type="common">Durum wheat</name>
    <name type="synonym">Triticum durum</name>
    <dbReference type="NCBI Taxonomy" id="4567"/>
    <lineage>
        <taxon>Eukaryota</taxon>
        <taxon>Viridiplantae</taxon>
        <taxon>Streptophyta</taxon>
        <taxon>Embryophyta</taxon>
        <taxon>Tracheophyta</taxon>
        <taxon>Spermatophyta</taxon>
        <taxon>Magnoliopsida</taxon>
        <taxon>Liliopsida</taxon>
        <taxon>Poales</taxon>
        <taxon>Poaceae</taxon>
        <taxon>BOP clade</taxon>
        <taxon>Pooideae</taxon>
        <taxon>Triticodae</taxon>
        <taxon>Triticeae</taxon>
        <taxon>Triticinae</taxon>
        <taxon>Triticum</taxon>
    </lineage>
</organism>
<feature type="chain" id="PRO_5040240140" description="Gnk2-homologous domain-containing protein" evidence="4">
    <location>
        <begin position="19"/>
        <end position="314"/>
    </location>
</feature>
<feature type="domain" description="Gnk2-homologous" evidence="5">
    <location>
        <begin position="18"/>
        <end position="123"/>
    </location>
</feature>